<reference evidence="1 2" key="1">
    <citation type="journal article" date="2017" name="Appl. Environ. Microbiol.">
        <title>Parallel evolution of two clades of a major Atlantic endemic Vibrio parahaemolyticus pathogen lineage by independent acquisition of related pathogenicity islands.</title>
        <authorList>
            <person name="Xu F."/>
            <person name="Gonzalez-Escalona N."/>
            <person name="Drees K.P."/>
            <person name="Sebra R.P."/>
            <person name="Cooper V.S."/>
            <person name="Jones S.H."/>
            <person name="Whistler C.A."/>
        </authorList>
    </citation>
    <scope>NUCLEOTIDE SEQUENCE [LARGE SCALE GENOMIC DNA]</scope>
    <source>
        <strain evidence="1 2">MAVP-3</strain>
    </source>
</reference>
<dbReference type="EMBL" id="NIXT01000002">
    <property type="protein sequence ID" value="OXE34858.1"/>
    <property type="molecule type" value="Genomic_DNA"/>
</dbReference>
<evidence type="ECO:0000313" key="1">
    <source>
        <dbReference type="EMBL" id="OXE34858.1"/>
    </source>
</evidence>
<sequence length="62" mass="7194">MAKGESGRIVLEVEPELKKTLYSILAMEQQTLKDWFVDKAQKHIKEKKSELIQSFSKVDDEV</sequence>
<evidence type="ECO:0000313" key="2">
    <source>
        <dbReference type="Proteomes" id="UP000214596"/>
    </source>
</evidence>
<proteinExistence type="predicted"/>
<dbReference type="RefSeq" id="WP_025581093.1">
    <property type="nucleotide sequence ID" value="NZ_CANUIC010000006.1"/>
</dbReference>
<protein>
    <submittedName>
        <fullName evidence="1">Uncharacterized protein</fullName>
    </submittedName>
</protein>
<comment type="caution">
    <text evidence="1">The sequence shown here is derived from an EMBL/GenBank/DDBJ whole genome shotgun (WGS) entry which is preliminary data.</text>
</comment>
<dbReference type="Proteomes" id="UP000214596">
    <property type="component" value="Unassembled WGS sequence"/>
</dbReference>
<organism evidence="1 2">
    <name type="scientific">Vibrio parahaemolyticus</name>
    <dbReference type="NCBI Taxonomy" id="670"/>
    <lineage>
        <taxon>Bacteria</taxon>
        <taxon>Pseudomonadati</taxon>
        <taxon>Pseudomonadota</taxon>
        <taxon>Gammaproteobacteria</taxon>
        <taxon>Vibrionales</taxon>
        <taxon>Vibrionaceae</taxon>
        <taxon>Vibrio</taxon>
    </lineage>
</organism>
<gene>
    <name evidence="1" type="ORF">CA163_00090</name>
</gene>
<name>A0A227JIS4_VIBPH</name>
<accession>A0A227JIS4</accession>
<dbReference type="AlphaFoldDB" id="A0A227JIS4"/>